<dbReference type="EMBL" id="CAJOAY010000922">
    <property type="protein sequence ID" value="CAF3760681.1"/>
    <property type="molecule type" value="Genomic_DNA"/>
</dbReference>
<reference evidence="1" key="1">
    <citation type="submission" date="2021-02" db="EMBL/GenBank/DDBJ databases">
        <authorList>
            <person name="Nowell W R."/>
        </authorList>
    </citation>
    <scope>NUCLEOTIDE SEQUENCE</scope>
</reference>
<proteinExistence type="predicted"/>
<accession>A0A814PDB9</accession>
<dbReference type="OrthoDB" id="300500at2759"/>
<dbReference type="EMBL" id="CAJNON010000210">
    <property type="protein sequence ID" value="CAF1106353.1"/>
    <property type="molecule type" value="Genomic_DNA"/>
</dbReference>
<organism evidence="1 3">
    <name type="scientific">Adineta steineri</name>
    <dbReference type="NCBI Taxonomy" id="433720"/>
    <lineage>
        <taxon>Eukaryota</taxon>
        <taxon>Metazoa</taxon>
        <taxon>Spiralia</taxon>
        <taxon>Gnathifera</taxon>
        <taxon>Rotifera</taxon>
        <taxon>Eurotatoria</taxon>
        <taxon>Bdelloidea</taxon>
        <taxon>Adinetida</taxon>
        <taxon>Adinetidae</taxon>
        <taxon>Adineta</taxon>
    </lineage>
</organism>
<dbReference type="Gene3D" id="2.20.110.10">
    <property type="entry name" value="Histone H3 K4-specific methyltransferase SET7/9 N-terminal domain"/>
    <property type="match status" value="1"/>
</dbReference>
<dbReference type="SUPFAM" id="SSF82185">
    <property type="entry name" value="Histone H3 K4-specific methyltransferase SET7/9 N-terminal domain"/>
    <property type="match status" value="1"/>
</dbReference>
<protein>
    <submittedName>
        <fullName evidence="1">Uncharacterized protein</fullName>
    </submittedName>
</protein>
<evidence type="ECO:0000313" key="1">
    <source>
        <dbReference type="EMBL" id="CAF1106353.1"/>
    </source>
</evidence>
<sequence>MVLVPKHFSNGNTYVGDFCWGKCHGNGKLVISSKEYMGGMFVNGKLNGNGYIFQNGILYTEYGGFDCEDTTALCNDYKTLRFLQAQDNTTVSKESTQ</sequence>
<comment type="caution">
    <text evidence="1">The sequence shown here is derived from an EMBL/GenBank/DDBJ whole genome shotgun (WGS) entry which is preliminary data.</text>
</comment>
<gene>
    <name evidence="2" type="ORF">OKA104_LOCUS16229</name>
    <name evidence="1" type="ORF">VCS650_LOCUS20386</name>
</gene>
<dbReference type="Proteomes" id="UP000663881">
    <property type="component" value="Unassembled WGS sequence"/>
</dbReference>
<evidence type="ECO:0000313" key="2">
    <source>
        <dbReference type="EMBL" id="CAF3760681.1"/>
    </source>
</evidence>
<dbReference type="AlphaFoldDB" id="A0A814PDB9"/>
<dbReference type="Proteomes" id="UP000663891">
    <property type="component" value="Unassembled WGS sequence"/>
</dbReference>
<name>A0A814PDB9_9BILA</name>
<evidence type="ECO:0000313" key="3">
    <source>
        <dbReference type="Proteomes" id="UP000663891"/>
    </source>
</evidence>